<name>A0A938B1B6_UNCTE</name>
<gene>
    <name evidence="1" type="ORF">FJZ47_02875</name>
</gene>
<protein>
    <submittedName>
        <fullName evidence="1">Uncharacterized protein</fullName>
    </submittedName>
</protein>
<organism evidence="1 2">
    <name type="scientific">Tectimicrobiota bacterium</name>
    <dbReference type="NCBI Taxonomy" id="2528274"/>
    <lineage>
        <taxon>Bacteria</taxon>
        <taxon>Pseudomonadati</taxon>
        <taxon>Nitrospinota/Tectimicrobiota group</taxon>
        <taxon>Candidatus Tectimicrobiota</taxon>
    </lineage>
</organism>
<dbReference type="InterPro" id="IPR027417">
    <property type="entry name" value="P-loop_NTPase"/>
</dbReference>
<comment type="caution">
    <text evidence="1">The sequence shown here is derived from an EMBL/GenBank/DDBJ whole genome shotgun (WGS) entry which is preliminary data.</text>
</comment>
<sequence length="118" mass="13337">MPERFFNTAGPVDQRKHYCLAPFTRLDLPTFLGLIEQEQYCVLHAPRQTGKTSALLGLMEYLNAQGTYRCVYLNVEVGQAAREDVAAAMQAIRREFATWARVILHDSFVGGYLGRRAV</sequence>
<evidence type="ECO:0000313" key="2">
    <source>
        <dbReference type="Proteomes" id="UP000712673"/>
    </source>
</evidence>
<dbReference type="EMBL" id="VGLS01000048">
    <property type="protein sequence ID" value="MBM3222734.1"/>
    <property type="molecule type" value="Genomic_DNA"/>
</dbReference>
<evidence type="ECO:0000313" key="1">
    <source>
        <dbReference type="EMBL" id="MBM3222734.1"/>
    </source>
</evidence>
<reference evidence="1" key="1">
    <citation type="submission" date="2019-03" db="EMBL/GenBank/DDBJ databases">
        <title>Lake Tanganyika Metagenome-Assembled Genomes (MAGs).</title>
        <authorList>
            <person name="Tran P."/>
        </authorList>
    </citation>
    <scope>NUCLEOTIDE SEQUENCE</scope>
    <source>
        <strain evidence="1">K_DeepCast_65m_m2_066</strain>
    </source>
</reference>
<dbReference type="AlphaFoldDB" id="A0A938B1B6"/>
<accession>A0A938B1B6</accession>
<dbReference type="Gene3D" id="3.40.50.300">
    <property type="entry name" value="P-loop containing nucleotide triphosphate hydrolases"/>
    <property type="match status" value="1"/>
</dbReference>
<dbReference type="Proteomes" id="UP000712673">
    <property type="component" value="Unassembled WGS sequence"/>
</dbReference>
<proteinExistence type="predicted"/>